<comment type="caution">
    <text evidence="1">The sequence shown here is derived from an EMBL/GenBank/DDBJ whole genome shotgun (WGS) entry which is preliminary data.</text>
</comment>
<reference evidence="1" key="1">
    <citation type="submission" date="2020-07" db="EMBL/GenBank/DDBJ databases">
        <title>Draft genome sequence of Lactobacillus helveticus strain H-8.</title>
        <authorList>
            <person name="Endo A."/>
            <person name="Maeno S."/>
            <person name="Kido Y."/>
        </authorList>
    </citation>
    <scope>NUCLEOTIDE SEQUENCE</scope>
    <source>
        <strain evidence="1">H-8</strain>
    </source>
</reference>
<protein>
    <submittedName>
        <fullName evidence="1">Uncharacterized protein</fullName>
    </submittedName>
</protein>
<evidence type="ECO:0000313" key="2">
    <source>
        <dbReference type="Proteomes" id="UP000618094"/>
    </source>
</evidence>
<dbReference type="EMBL" id="BLYO01000012">
    <property type="protein sequence ID" value="GFO98311.1"/>
    <property type="molecule type" value="Genomic_DNA"/>
</dbReference>
<proteinExistence type="predicted"/>
<name>A0A8H9KF41_LACHE</name>
<dbReference type="AlphaFoldDB" id="A0A8H9KF41"/>
<accession>A0A8H9KF41</accession>
<evidence type="ECO:0000313" key="1">
    <source>
        <dbReference type="EMBL" id="GFO98311.1"/>
    </source>
</evidence>
<dbReference type="Proteomes" id="UP000618094">
    <property type="component" value="Unassembled WGS sequence"/>
</dbReference>
<organism evidence="1 2">
    <name type="scientific">Lactobacillus helveticus</name>
    <name type="common">Lactobacillus suntoryeus</name>
    <dbReference type="NCBI Taxonomy" id="1587"/>
    <lineage>
        <taxon>Bacteria</taxon>
        <taxon>Bacillati</taxon>
        <taxon>Bacillota</taxon>
        <taxon>Bacilli</taxon>
        <taxon>Lactobacillales</taxon>
        <taxon>Lactobacillaceae</taxon>
        <taxon>Lactobacillus</taxon>
    </lineage>
</organism>
<gene>
    <name evidence="1" type="ORF">LHEH8_00670</name>
</gene>
<sequence>MRKTIHFELIPNKETQEAIEIAHAEEAGLINDTSKDFTDVNAAVDYLFDDK</sequence>
<dbReference type="RefSeq" id="WP_201724957.1">
    <property type="nucleotide sequence ID" value="NZ_BLYO01000012.1"/>
</dbReference>